<evidence type="ECO:0000256" key="2">
    <source>
        <dbReference type="SAM" id="Phobius"/>
    </source>
</evidence>
<keyword evidence="2" id="KW-1133">Transmembrane helix</keyword>
<dbReference type="EMBL" id="GL376602">
    <property type="status" value="NOT_ANNOTATED_CDS"/>
    <property type="molecule type" value="Genomic_DNA"/>
</dbReference>
<protein>
    <recommendedName>
        <fullName evidence="5">Protein kinase domain-containing protein</fullName>
    </recommendedName>
</protein>
<organism evidence="3 4">
    <name type="scientific">Globisporangium ultimum (strain ATCC 200006 / CBS 805.95 / DAOM BR144)</name>
    <name type="common">Pythium ultimum</name>
    <dbReference type="NCBI Taxonomy" id="431595"/>
    <lineage>
        <taxon>Eukaryota</taxon>
        <taxon>Sar</taxon>
        <taxon>Stramenopiles</taxon>
        <taxon>Oomycota</taxon>
        <taxon>Peronosporomycetes</taxon>
        <taxon>Pythiales</taxon>
        <taxon>Pythiaceae</taxon>
        <taxon>Globisporangium</taxon>
    </lineage>
</organism>
<dbReference type="HOGENOM" id="CLU_036454_0_0_1"/>
<evidence type="ECO:0008006" key="5">
    <source>
        <dbReference type="Google" id="ProtNLM"/>
    </source>
</evidence>
<feature type="transmembrane region" description="Helical" evidence="2">
    <location>
        <begin position="87"/>
        <end position="108"/>
    </location>
</feature>
<dbReference type="STRING" id="431595.K3WZF2"/>
<feature type="transmembrane region" description="Helical" evidence="2">
    <location>
        <begin position="120"/>
        <end position="141"/>
    </location>
</feature>
<dbReference type="Proteomes" id="UP000019132">
    <property type="component" value="Unassembled WGS sequence"/>
</dbReference>
<feature type="transmembrane region" description="Helical" evidence="2">
    <location>
        <begin position="179"/>
        <end position="198"/>
    </location>
</feature>
<dbReference type="eggNOG" id="ENOG502RUU6">
    <property type="taxonomic scope" value="Eukaryota"/>
</dbReference>
<keyword evidence="4" id="KW-1185">Reference proteome</keyword>
<dbReference type="VEuPathDB" id="FungiDB:PYU1_G010331"/>
<dbReference type="EnsemblProtists" id="PYU1_T010351">
    <property type="protein sequence ID" value="PYU1_T010351"/>
    <property type="gene ID" value="PYU1_G010331"/>
</dbReference>
<evidence type="ECO:0000313" key="4">
    <source>
        <dbReference type="Proteomes" id="UP000019132"/>
    </source>
</evidence>
<dbReference type="AlphaFoldDB" id="K3WZF2"/>
<keyword evidence="2" id="KW-0472">Membrane</keyword>
<evidence type="ECO:0000256" key="1">
    <source>
        <dbReference type="SAM" id="MobiDB-lite"/>
    </source>
</evidence>
<sequence length="441" mass="49803">MTSDFPDPASGLVNVPDDSDDDSPGSEQHDDMVHRRLRFHTWEVCASYLVMFLFCTVLLKYTAFISNQLNAGDLAFKPKAILPTFRALLWLFAWAALVLICFNIMLNFFFSSNDLMNLDIYLALLYAGRHFMLVLAPSFMYQKSLSGAALMRSSLVTIGLTFGSLMLFVVPHFPSYVELYISFSVILLFFLRMALWPPSRASVAVMRRYAVFCLIHWRPHFAATVPDDIRELIESTWAEDTRARPTAAQVVKNLELIQQKSLAENLDCVGTAVDTSHLGAESSIYHEMIDGADAVRNLVSTNQVKRTWEGVRLGNAWMEAGFLHEEKHAAPFSNKPNMRYYFNTTPLQNDSIMSAADDESVIVIGMSTSTYDSRRRSHSFAPSRPKRCMCKMNARQVAAPRRVWKAFGTAESRAVAQHDFTLSSSYESLLTSVLLEDSEEE</sequence>
<accession>K3WZF2</accession>
<keyword evidence="2" id="KW-0812">Transmembrane</keyword>
<evidence type="ECO:0000313" key="3">
    <source>
        <dbReference type="EnsemblProtists" id="PYU1_T010351"/>
    </source>
</evidence>
<reference evidence="3" key="3">
    <citation type="submission" date="2015-02" db="UniProtKB">
        <authorList>
            <consortium name="EnsemblProtists"/>
        </authorList>
    </citation>
    <scope>IDENTIFICATION</scope>
    <source>
        <strain evidence="3">DAOM BR144</strain>
    </source>
</reference>
<reference evidence="4" key="2">
    <citation type="submission" date="2010-04" db="EMBL/GenBank/DDBJ databases">
        <authorList>
            <person name="Buell R."/>
            <person name="Hamilton J."/>
            <person name="Hostetler J."/>
        </authorList>
    </citation>
    <scope>NUCLEOTIDE SEQUENCE [LARGE SCALE GENOMIC DNA]</scope>
    <source>
        <strain evidence="4">DAOM:BR144</strain>
    </source>
</reference>
<feature type="transmembrane region" description="Helical" evidence="2">
    <location>
        <begin position="46"/>
        <end position="66"/>
    </location>
</feature>
<feature type="transmembrane region" description="Helical" evidence="2">
    <location>
        <begin position="153"/>
        <end position="173"/>
    </location>
</feature>
<dbReference type="Gene3D" id="1.10.510.10">
    <property type="entry name" value="Transferase(Phosphotransferase) domain 1"/>
    <property type="match status" value="1"/>
</dbReference>
<name>K3WZF2_GLOUD</name>
<feature type="region of interest" description="Disordered" evidence="1">
    <location>
        <begin position="1"/>
        <end position="29"/>
    </location>
</feature>
<dbReference type="InParanoid" id="K3WZF2"/>
<reference evidence="4" key="1">
    <citation type="journal article" date="2010" name="Genome Biol.">
        <title>Genome sequence of the necrotrophic plant pathogen Pythium ultimum reveals original pathogenicity mechanisms and effector repertoire.</title>
        <authorList>
            <person name="Levesque C.A."/>
            <person name="Brouwer H."/>
            <person name="Cano L."/>
            <person name="Hamilton J.P."/>
            <person name="Holt C."/>
            <person name="Huitema E."/>
            <person name="Raffaele S."/>
            <person name="Robideau G.P."/>
            <person name="Thines M."/>
            <person name="Win J."/>
            <person name="Zerillo M.M."/>
            <person name="Beakes G.W."/>
            <person name="Boore J.L."/>
            <person name="Busam D."/>
            <person name="Dumas B."/>
            <person name="Ferriera S."/>
            <person name="Fuerstenberg S.I."/>
            <person name="Gachon C.M."/>
            <person name="Gaulin E."/>
            <person name="Govers F."/>
            <person name="Grenville-Briggs L."/>
            <person name="Horner N."/>
            <person name="Hostetler J."/>
            <person name="Jiang R.H."/>
            <person name="Johnson J."/>
            <person name="Krajaejun T."/>
            <person name="Lin H."/>
            <person name="Meijer H.J."/>
            <person name="Moore B."/>
            <person name="Morris P."/>
            <person name="Phuntmart V."/>
            <person name="Puiu D."/>
            <person name="Shetty J."/>
            <person name="Stajich J.E."/>
            <person name="Tripathy S."/>
            <person name="Wawra S."/>
            <person name="van West P."/>
            <person name="Whitty B.R."/>
            <person name="Coutinho P.M."/>
            <person name="Henrissat B."/>
            <person name="Martin F."/>
            <person name="Thomas P.D."/>
            <person name="Tyler B.M."/>
            <person name="De Vries R.P."/>
            <person name="Kamoun S."/>
            <person name="Yandell M."/>
            <person name="Tisserat N."/>
            <person name="Buell C.R."/>
        </authorList>
    </citation>
    <scope>NUCLEOTIDE SEQUENCE</scope>
    <source>
        <strain evidence="4">DAOM:BR144</strain>
    </source>
</reference>
<proteinExistence type="predicted"/>